<name>A0AAV1C497_OLDCO</name>
<gene>
    <name evidence="1" type="ORF">OLC1_LOCUS2521</name>
</gene>
<keyword evidence="2" id="KW-1185">Reference proteome</keyword>
<dbReference type="InterPro" id="IPR036047">
    <property type="entry name" value="F-box-like_dom_sf"/>
</dbReference>
<reference evidence="1" key="1">
    <citation type="submission" date="2023-03" db="EMBL/GenBank/DDBJ databases">
        <authorList>
            <person name="Julca I."/>
        </authorList>
    </citation>
    <scope>NUCLEOTIDE SEQUENCE</scope>
</reference>
<organism evidence="1 2">
    <name type="scientific">Oldenlandia corymbosa var. corymbosa</name>
    <dbReference type="NCBI Taxonomy" id="529605"/>
    <lineage>
        <taxon>Eukaryota</taxon>
        <taxon>Viridiplantae</taxon>
        <taxon>Streptophyta</taxon>
        <taxon>Embryophyta</taxon>
        <taxon>Tracheophyta</taxon>
        <taxon>Spermatophyta</taxon>
        <taxon>Magnoliopsida</taxon>
        <taxon>eudicotyledons</taxon>
        <taxon>Gunneridae</taxon>
        <taxon>Pentapetalae</taxon>
        <taxon>asterids</taxon>
        <taxon>lamiids</taxon>
        <taxon>Gentianales</taxon>
        <taxon>Rubiaceae</taxon>
        <taxon>Rubioideae</taxon>
        <taxon>Spermacoceae</taxon>
        <taxon>Hedyotis-Oldenlandia complex</taxon>
        <taxon>Oldenlandia</taxon>
    </lineage>
</organism>
<dbReference type="InterPro" id="IPR055294">
    <property type="entry name" value="FBL60-like"/>
</dbReference>
<dbReference type="EMBL" id="OX459118">
    <property type="protein sequence ID" value="CAI9090346.1"/>
    <property type="molecule type" value="Genomic_DNA"/>
</dbReference>
<dbReference type="Proteomes" id="UP001161247">
    <property type="component" value="Chromosome 1"/>
</dbReference>
<sequence>MIPLPMESSESTIDDLPESILLHILSFLPTTAAAPNWSNLWLSVPKLDFDFNQFLSCIPENTKPDARQLFTEFISRTLLHRPCHFPIEKFKLVFHYKDYESIRSYVNSWLRYVINSNATEVDLDFDIFSYGEDDEEDDESDDIYEPYRFHFF</sequence>
<dbReference type="PANTHER" id="PTHR31293:SF16">
    <property type="entry name" value="RNI-LIKE SUPERFAMILY PROTEIN"/>
    <property type="match status" value="1"/>
</dbReference>
<proteinExistence type="predicted"/>
<evidence type="ECO:0000313" key="2">
    <source>
        <dbReference type="Proteomes" id="UP001161247"/>
    </source>
</evidence>
<dbReference type="SUPFAM" id="SSF81383">
    <property type="entry name" value="F-box domain"/>
    <property type="match status" value="1"/>
</dbReference>
<dbReference type="PANTHER" id="PTHR31293">
    <property type="entry name" value="RNI-LIKE SUPERFAMILY PROTEIN"/>
    <property type="match status" value="1"/>
</dbReference>
<evidence type="ECO:0000313" key="1">
    <source>
        <dbReference type="EMBL" id="CAI9090346.1"/>
    </source>
</evidence>
<protein>
    <submittedName>
        <fullName evidence="1">OLC1v1025100C1</fullName>
    </submittedName>
</protein>
<accession>A0AAV1C497</accession>
<dbReference type="AlphaFoldDB" id="A0AAV1C497"/>